<dbReference type="AlphaFoldDB" id="A0A5C8PTD8"/>
<dbReference type="Proteomes" id="UP000321638">
    <property type="component" value="Unassembled WGS sequence"/>
</dbReference>
<sequence>MRRPLSRDLAGSSRNDAKVEMVGAPAQGPLASLRARLDIFFKTAEPAPVHCTDIAPMADGHAGLTFGVDLAGAAGVAGRYILKLAPVGVPRRGSTDIYRQAPLLKALHASGLPVPAIRWASADDAALGSPFIIMERLPGRTFIVWEPDASFLETPALIPRLWTSGIESLADFHRLDWRAVLGGWEEPVTLESELARWTALVRHAEDAQWREACHDLADRLGGTMPTASPVGLVHGDFQPGNILFEQGRLAGVVDWDLAVIGPQGLDIGWYMMIADADAWHPQWRPHGPPPQADLIQAYRAAGGPALDRLAWHQAFAHFRMGAIAGLNLKLHRNGRRVDPTWERFALAIPSLLRRAKLLLQQDHADD</sequence>
<dbReference type="InterPro" id="IPR002575">
    <property type="entry name" value="Aminoglycoside_PTrfase"/>
</dbReference>
<dbReference type="InterPro" id="IPR051678">
    <property type="entry name" value="AGP_Transferase"/>
</dbReference>
<reference evidence="2 3" key="1">
    <citation type="submission" date="2019-06" db="EMBL/GenBank/DDBJ databases">
        <title>New taxonomy in bacterial strain CC-CFT640, isolated from vineyard.</title>
        <authorList>
            <person name="Lin S.-Y."/>
            <person name="Tsai C.-F."/>
            <person name="Young C.-C."/>
        </authorList>
    </citation>
    <scope>NUCLEOTIDE SEQUENCE [LARGE SCALE GENOMIC DNA]</scope>
    <source>
        <strain evidence="2 3">CC-CFT640</strain>
    </source>
</reference>
<evidence type="ECO:0000313" key="2">
    <source>
        <dbReference type="EMBL" id="TXL79577.1"/>
    </source>
</evidence>
<dbReference type="RefSeq" id="WP_147846085.1">
    <property type="nucleotide sequence ID" value="NZ_VDUZ01000005.1"/>
</dbReference>
<organism evidence="2 3">
    <name type="scientific">Vineibacter terrae</name>
    <dbReference type="NCBI Taxonomy" id="2586908"/>
    <lineage>
        <taxon>Bacteria</taxon>
        <taxon>Pseudomonadati</taxon>
        <taxon>Pseudomonadota</taxon>
        <taxon>Alphaproteobacteria</taxon>
        <taxon>Hyphomicrobiales</taxon>
        <taxon>Vineibacter</taxon>
    </lineage>
</organism>
<dbReference type="PANTHER" id="PTHR21310">
    <property type="entry name" value="AMINOGLYCOSIDE PHOSPHOTRANSFERASE-RELATED-RELATED"/>
    <property type="match status" value="1"/>
</dbReference>
<dbReference type="OrthoDB" id="241498at2"/>
<dbReference type="CDD" id="cd05154">
    <property type="entry name" value="ACAD10_11_N-like"/>
    <property type="match status" value="1"/>
</dbReference>
<keyword evidence="2" id="KW-0808">Transferase</keyword>
<evidence type="ECO:0000259" key="1">
    <source>
        <dbReference type="Pfam" id="PF01636"/>
    </source>
</evidence>
<dbReference type="Pfam" id="PF01636">
    <property type="entry name" value="APH"/>
    <property type="match status" value="1"/>
</dbReference>
<dbReference type="Gene3D" id="3.90.1200.10">
    <property type="match status" value="1"/>
</dbReference>
<proteinExistence type="predicted"/>
<feature type="domain" description="Aminoglycoside phosphotransferase" evidence="1">
    <location>
        <begin position="77"/>
        <end position="311"/>
    </location>
</feature>
<name>A0A5C8PTD8_9HYPH</name>
<protein>
    <submittedName>
        <fullName evidence="2">Phosphotransferase family protein</fullName>
    </submittedName>
</protein>
<gene>
    <name evidence="2" type="ORF">FHP25_06470</name>
</gene>
<keyword evidence="3" id="KW-1185">Reference proteome</keyword>
<dbReference type="GO" id="GO:0016740">
    <property type="term" value="F:transferase activity"/>
    <property type="evidence" value="ECO:0007669"/>
    <property type="project" value="UniProtKB-KW"/>
</dbReference>
<dbReference type="Gene3D" id="3.30.200.20">
    <property type="entry name" value="Phosphorylase Kinase, domain 1"/>
    <property type="match status" value="1"/>
</dbReference>
<dbReference type="InterPro" id="IPR011009">
    <property type="entry name" value="Kinase-like_dom_sf"/>
</dbReference>
<dbReference type="EMBL" id="VDUZ01000005">
    <property type="protein sequence ID" value="TXL79577.1"/>
    <property type="molecule type" value="Genomic_DNA"/>
</dbReference>
<dbReference type="SUPFAM" id="SSF56112">
    <property type="entry name" value="Protein kinase-like (PK-like)"/>
    <property type="match status" value="1"/>
</dbReference>
<accession>A0A5C8PTD8</accession>
<comment type="caution">
    <text evidence="2">The sequence shown here is derived from an EMBL/GenBank/DDBJ whole genome shotgun (WGS) entry which is preliminary data.</text>
</comment>
<evidence type="ECO:0000313" key="3">
    <source>
        <dbReference type="Proteomes" id="UP000321638"/>
    </source>
</evidence>
<dbReference type="InterPro" id="IPR041726">
    <property type="entry name" value="ACAD10_11_N"/>
</dbReference>